<reference evidence="2 3" key="1">
    <citation type="submission" date="2024-08" db="EMBL/GenBank/DDBJ databases">
        <title>Whole-genome sequencing of halo(alkali)philic microorganisms from hypersaline lakes.</title>
        <authorList>
            <person name="Sorokin D.Y."/>
            <person name="Merkel A.Y."/>
            <person name="Messina E."/>
            <person name="Yakimov M."/>
        </authorList>
    </citation>
    <scope>NUCLEOTIDE SEQUENCE [LARGE SCALE GENOMIC DNA]</scope>
    <source>
        <strain evidence="2 3">AB-hyl4</strain>
    </source>
</reference>
<evidence type="ECO:0000256" key="1">
    <source>
        <dbReference type="SAM" id="Phobius"/>
    </source>
</evidence>
<gene>
    <name evidence="2" type="ORF">ACERK3_08475</name>
</gene>
<evidence type="ECO:0008006" key="4">
    <source>
        <dbReference type="Google" id="ProtNLM"/>
    </source>
</evidence>
<keyword evidence="1" id="KW-0812">Transmembrane</keyword>
<keyword evidence="3" id="KW-1185">Reference proteome</keyword>
<comment type="caution">
    <text evidence="2">The sequence shown here is derived from an EMBL/GenBank/DDBJ whole genome shotgun (WGS) entry which is preliminary data.</text>
</comment>
<evidence type="ECO:0000313" key="2">
    <source>
        <dbReference type="EMBL" id="MFA9478329.1"/>
    </source>
</evidence>
<sequence>MPDPSANANHAHRAAPPALRRRCRRMAGFTLTEALLASTVLAFAVAALMQAIVAGQMQTYHALHETRATALNEALLDELLSVPYSELPSWDGFSQSAGEIQDTHGNPHADAYQRFEQNVEVSAEGSITLPGMGTVVGRSITITVSDDREGEWRVQRFVFNPAAAGPGDEMEEIDP</sequence>
<evidence type="ECO:0000313" key="3">
    <source>
        <dbReference type="Proteomes" id="UP001575105"/>
    </source>
</evidence>
<organism evidence="2 3">
    <name type="scientific">Natronomicrosphaera hydrolytica</name>
    <dbReference type="NCBI Taxonomy" id="3242702"/>
    <lineage>
        <taxon>Bacteria</taxon>
        <taxon>Pseudomonadati</taxon>
        <taxon>Planctomycetota</taxon>
        <taxon>Phycisphaerae</taxon>
        <taxon>Phycisphaerales</taxon>
        <taxon>Phycisphaeraceae</taxon>
        <taxon>Natronomicrosphaera</taxon>
    </lineage>
</organism>
<feature type="transmembrane region" description="Helical" evidence="1">
    <location>
        <begin position="29"/>
        <end position="53"/>
    </location>
</feature>
<keyword evidence="1" id="KW-1133">Transmembrane helix</keyword>
<proteinExistence type="predicted"/>
<dbReference type="Proteomes" id="UP001575105">
    <property type="component" value="Unassembled WGS sequence"/>
</dbReference>
<name>A0ABV4U751_9BACT</name>
<keyword evidence="1" id="KW-0472">Membrane</keyword>
<dbReference type="EMBL" id="JBGUBD010000004">
    <property type="protein sequence ID" value="MFA9478329.1"/>
    <property type="molecule type" value="Genomic_DNA"/>
</dbReference>
<accession>A0ABV4U751</accession>
<dbReference type="RefSeq" id="WP_425345251.1">
    <property type="nucleotide sequence ID" value="NZ_JBGUBD010000004.1"/>
</dbReference>
<protein>
    <recommendedName>
        <fullName evidence="4">Prepilin-type N-terminal cleavage/methylation domain-containing protein</fullName>
    </recommendedName>
</protein>